<dbReference type="CDD" id="cd00090">
    <property type="entry name" value="HTH_ARSR"/>
    <property type="match status" value="1"/>
</dbReference>
<dbReference type="RefSeq" id="WP_000410862.1">
    <property type="nucleotide sequence ID" value="NC_006274.1"/>
</dbReference>
<feature type="region of interest" description="Disordered" evidence="2">
    <location>
        <begin position="1"/>
        <end position="28"/>
    </location>
</feature>
<dbReference type="KEGG" id="bcz:BCE33L4229"/>
<evidence type="ECO:0000313" key="4">
    <source>
        <dbReference type="Proteomes" id="UP000002612"/>
    </source>
</evidence>
<gene>
    <name evidence="3" type="ordered locus">BCE33L4229</name>
</gene>
<name>Q633V9_BACCZ</name>
<reference evidence="4" key="1">
    <citation type="journal article" date="2006" name="J. Bacteriol.">
        <title>Pathogenomic sequence analysis of Bacillus cereus and Bacillus thuringiensis isolates closely related to Bacillus anthracis.</title>
        <authorList>
            <person name="Han C.S."/>
            <person name="Xie G."/>
            <person name="Challacombe J.F."/>
            <person name="Altherr M.R."/>
            <person name="Bhotika S.S."/>
            <person name="Brown N."/>
            <person name="Bruce D."/>
            <person name="Campbell C.S."/>
            <person name="Campbell M.L."/>
            <person name="Chen J."/>
            <person name="Chertkov O."/>
            <person name="Cleland C."/>
            <person name="Dimitrijevic M."/>
            <person name="Doggett N.A."/>
            <person name="Fawcett J.J."/>
            <person name="Glavina T."/>
            <person name="Goodwin L.A."/>
            <person name="Green L.D."/>
            <person name="Hill K.K."/>
            <person name="Hitchcock P."/>
            <person name="Jackson P.J."/>
            <person name="Keim P."/>
            <person name="Kewalramani A.R."/>
            <person name="Longmire J."/>
            <person name="Lucas S."/>
            <person name="Malfatti S."/>
            <person name="McMurry K."/>
            <person name="Meincke L.J."/>
            <person name="Misra M."/>
            <person name="Moseman B.L."/>
            <person name="Mundt M."/>
            <person name="Munk A.C."/>
            <person name="Okinaka R.T."/>
            <person name="Parson-Quintana B."/>
            <person name="Reilly L.P."/>
            <person name="Richardson P."/>
            <person name="Robinson D.L."/>
            <person name="Rubin E."/>
            <person name="Saunders E."/>
            <person name="Tapia R."/>
            <person name="Tesmer J.G."/>
            <person name="Thayer N."/>
            <person name="Thompson L.S."/>
            <person name="Tice H."/>
            <person name="Ticknor L.O."/>
            <person name="Wills P.L."/>
            <person name="Brettin T.S."/>
            <person name="Gilna P."/>
        </authorList>
    </citation>
    <scope>NUCLEOTIDE SEQUENCE [LARGE SCALE GENOMIC DNA]</scope>
    <source>
        <strain evidence="4">ZK / E33L</strain>
    </source>
</reference>
<dbReference type="PATRIC" id="fig|288681.22.peg.1150"/>
<evidence type="ECO:0000313" key="3">
    <source>
        <dbReference type="EMBL" id="AAU16040.1"/>
    </source>
</evidence>
<dbReference type="SUPFAM" id="SSF46785">
    <property type="entry name" value="Winged helix' DNA-binding domain"/>
    <property type="match status" value="1"/>
</dbReference>
<feature type="compositionally biased region" description="Basic and acidic residues" evidence="2">
    <location>
        <begin position="1"/>
        <end position="19"/>
    </location>
</feature>
<evidence type="ECO:0000256" key="1">
    <source>
        <dbReference type="ARBA" id="ARBA00023125"/>
    </source>
</evidence>
<sequence length="293" mass="34091">MEKHIDHVRAEDKRLRQEAKMNGGRYQSNQEIKISRQKVEEKKAKDLRENVDKRHYSVQMTEAHFNKEVSHELKGLVFSMATLLETKGKGRVTDRNYNDLNIKEIADRIGKSRNTISPLLDQAVEEGMISVRKEGKDKYFTLSKEFYGIGNLGRNIPHFVRLIHTEVLEVCKKLNLEELGLLSDLINFMHPELFILVRNPLEPSEKYLEILRPKDIAIMFNMDTPKVNRIIRKLIALEVFFRMEVGDKETRTITKVIGADSNFFSKKVERVPLDKIKKAISQTALSNKNHIKY</sequence>
<proteinExistence type="predicted"/>
<dbReference type="Gene3D" id="1.10.10.60">
    <property type="entry name" value="Homeodomain-like"/>
    <property type="match status" value="1"/>
</dbReference>
<keyword evidence="1" id="KW-0238">DNA-binding</keyword>
<dbReference type="GO" id="GO:0003677">
    <property type="term" value="F:DNA binding"/>
    <property type="evidence" value="ECO:0007669"/>
    <property type="project" value="UniProtKB-KW"/>
</dbReference>
<dbReference type="AlphaFoldDB" id="Q633V9"/>
<dbReference type="InterPro" id="IPR011991">
    <property type="entry name" value="ArsR-like_HTH"/>
</dbReference>
<organism evidence="3 4">
    <name type="scientific">Bacillus cereus (strain ZK / E33L)</name>
    <dbReference type="NCBI Taxonomy" id="288681"/>
    <lineage>
        <taxon>Bacteria</taxon>
        <taxon>Bacillati</taxon>
        <taxon>Bacillota</taxon>
        <taxon>Bacilli</taxon>
        <taxon>Bacillales</taxon>
        <taxon>Bacillaceae</taxon>
        <taxon>Bacillus</taxon>
        <taxon>Bacillus cereus group</taxon>
    </lineage>
</organism>
<dbReference type="InterPro" id="IPR036390">
    <property type="entry name" value="WH_DNA-bd_sf"/>
</dbReference>
<dbReference type="Proteomes" id="UP000002612">
    <property type="component" value="Chromosome"/>
</dbReference>
<evidence type="ECO:0000256" key="2">
    <source>
        <dbReference type="SAM" id="MobiDB-lite"/>
    </source>
</evidence>
<protein>
    <submittedName>
        <fullName evidence="3">Uncharacterized protein</fullName>
    </submittedName>
</protein>
<accession>Q633V9</accession>
<dbReference type="EMBL" id="CP000001">
    <property type="protein sequence ID" value="AAU16040.1"/>
    <property type="molecule type" value="Genomic_DNA"/>
</dbReference>